<feature type="signal peptide" evidence="1">
    <location>
        <begin position="1"/>
        <end position="26"/>
    </location>
</feature>
<dbReference type="InterPro" id="IPR002890">
    <property type="entry name" value="MG2"/>
</dbReference>
<dbReference type="Proteomes" id="UP000694404">
    <property type="component" value="Unplaced"/>
</dbReference>
<dbReference type="AlphaFoldDB" id="A0A8C0H0Z2"/>
<dbReference type="GO" id="GO:0004866">
    <property type="term" value="F:endopeptidase inhibitor activity"/>
    <property type="evidence" value="ECO:0007669"/>
    <property type="project" value="InterPro"/>
</dbReference>
<sequence>MGKNRLPGGPSIFLLLLFLLPGDTSPTTEPQYMVLVPFLIHTNIPEKACIQLTHLNESVTLSATLEYAGENRSLIADVVSEKDVFKCVPFTLPKSNSSSSAFLTVLVKGPTLEFRSRKSVLVKNSKSLVFVQTDKPIYKPGQTVLFRVVYLDENFHPLNRLVSMLVIKSSVRGKG</sequence>
<dbReference type="PANTHER" id="PTHR11412:SF165">
    <property type="entry name" value="ALPHA-2-MACROGLOBULIN"/>
    <property type="match status" value="1"/>
</dbReference>
<dbReference type="Gene3D" id="2.60.40.1930">
    <property type="match status" value="2"/>
</dbReference>
<keyword evidence="4" id="KW-1185">Reference proteome</keyword>
<evidence type="ECO:0000313" key="3">
    <source>
        <dbReference type="Ensembl" id="ENSCABP00000017164.1"/>
    </source>
</evidence>
<reference evidence="3" key="1">
    <citation type="submission" date="2025-08" db="UniProtKB">
        <authorList>
            <consortium name="Ensembl"/>
        </authorList>
    </citation>
    <scope>IDENTIFICATION</scope>
</reference>
<protein>
    <recommendedName>
        <fullName evidence="2">Macroglobulin domain-containing protein</fullName>
    </recommendedName>
</protein>
<dbReference type="Pfam" id="PF01835">
    <property type="entry name" value="MG2"/>
    <property type="match status" value="1"/>
</dbReference>
<accession>A0A8C0H0Z2</accession>
<dbReference type="PANTHER" id="PTHR11412">
    <property type="entry name" value="MACROGLOBULIN / COMPLEMENT"/>
    <property type="match status" value="1"/>
</dbReference>
<evidence type="ECO:0000256" key="1">
    <source>
        <dbReference type="SAM" id="SignalP"/>
    </source>
</evidence>
<dbReference type="Ensembl" id="ENSCABT00000018808.1">
    <property type="protein sequence ID" value="ENSCABP00000017164.1"/>
    <property type="gene ID" value="ENSCABG00000012719.1"/>
</dbReference>
<feature type="chain" id="PRO_5034310521" description="Macroglobulin domain-containing protein" evidence="1">
    <location>
        <begin position="27"/>
        <end position="175"/>
    </location>
</feature>
<organism evidence="3 4">
    <name type="scientific">Chelonoidis abingdonii</name>
    <name type="common">Abingdon island giant tortoise</name>
    <name type="synonym">Testudo abingdonii</name>
    <dbReference type="NCBI Taxonomy" id="106734"/>
    <lineage>
        <taxon>Eukaryota</taxon>
        <taxon>Metazoa</taxon>
        <taxon>Chordata</taxon>
        <taxon>Craniata</taxon>
        <taxon>Vertebrata</taxon>
        <taxon>Euteleostomi</taxon>
        <taxon>Archelosauria</taxon>
        <taxon>Testudinata</taxon>
        <taxon>Testudines</taxon>
        <taxon>Cryptodira</taxon>
        <taxon>Durocryptodira</taxon>
        <taxon>Testudinoidea</taxon>
        <taxon>Testudinidae</taxon>
        <taxon>Chelonoidis</taxon>
    </lineage>
</organism>
<name>A0A8C0H0Z2_CHEAB</name>
<keyword evidence="1" id="KW-0732">Signal</keyword>
<reference evidence="3" key="2">
    <citation type="submission" date="2025-09" db="UniProtKB">
        <authorList>
            <consortium name="Ensembl"/>
        </authorList>
    </citation>
    <scope>IDENTIFICATION</scope>
</reference>
<proteinExistence type="predicted"/>
<dbReference type="GeneTree" id="ENSGT00940000154904"/>
<evidence type="ECO:0000259" key="2">
    <source>
        <dbReference type="Pfam" id="PF01835"/>
    </source>
</evidence>
<evidence type="ECO:0000313" key="4">
    <source>
        <dbReference type="Proteomes" id="UP000694404"/>
    </source>
</evidence>
<dbReference type="InterPro" id="IPR050473">
    <property type="entry name" value="A2M/Complement_sys"/>
</dbReference>
<feature type="domain" description="Macroglobulin" evidence="2">
    <location>
        <begin position="129"/>
        <end position="168"/>
    </location>
</feature>